<dbReference type="InterPro" id="IPR018391">
    <property type="entry name" value="PQQ_b-propeller_rpt"/>
</dbReference>
<name>A0A5N5ZU52_9ACTN</name>
<keyword evidence="9" id="KW-1185">Reference proteome</keyword>
<feature type="region of interest" description="Disordered" evidence="6">
    <location>
        <begin position="290"/>
        <end position="335"/>
    </location>
</feature>
<evidence type="ECO:0000256" key="2">
    <source>
        <dbReference type="ARBA" id="ARBA00022741"/>
    </source>
</evidence>
<dbReference type="InterPro" id="IPR008271">
    <property type="entry name" value="Ser/Thr_kinase_AS"/>
</dbReference>
<dbReference type="SMART" id="SM00564">
    <property type="entry name" value="PQQ"/>
    <property type="match status" value="2"/>
</dbReference>
<feature type="region of interest" description="Disordered" evidence="6">
    <location>
        <begin position="361"/>
        <end position="391"/>
    </location>
</feature>
<dbReference type="InterPro" id="IPR011009">
    <property type="entry name" value="Kinase-like_dom_sf"/>
</dbReference>
<comment type="caution">
    <text evidence="8">The sequence shown here is derived from an EMBL/GenBank/DDBJ whole genome shotgun (WGS) entry which is preliminary data.</text>
</comment>
<dbReference type="AlphaFoldDB" id="A0A5N5ZU52"/>
<dbReference type="InterPro" id="IPR015943">
    <property type="entry name" value="WD40/YVTN_repeat-like_dom_sf"/>
</dbReference>
<evidence type="ECO:0000256" key="5">
    <source>
        <dbReference type="PROSITE-ProRule" id="PRU10141"/>
    </source>
</evidence>
<evidence type="ECO:0000313" key="9">
    <source>
        <dbReference type="Proteomes" id="UP000314251"/>
    </source>
</evidence>
<keyword evidence="4 5" id="KW-0067">ATP-binding</keyword>
<dbReference type="PANTHER" id="PTHR43289">
    <property type="entry name" value="MITOGEN-ACTIVATED PROTEIN KINASE KINASE KINASE 20-RELATED"/>
    <property type="match status" value="1"/>
</dbReference>
<sequence length="743" mass="77687">MADGGGEGRPGRGGDHPERIGDYVVERRLGSGGMGVVHLARTVAGRQVAIKVIRREYAENPGFRARFRREVEAARRVSGAFTAPVVDADPDGDPPWLATLYVPGGSLTERIDRQGPLTPREAARVGAELAEALLDIHRCGLVHRDLKPGNVLLAEDGVRVIDFGISRALGDSHRLTEDGAVLGSPPFMAPEQLTGDGEVTTAADVFALGAVVAYAVTGHSPFEAGRLAGGDPLAVAYRVVHESPDLGDVPDSLRDLVSLCLVKDPEQRPEVAAVLRMAAWADSRAQAAGVRESPVWRGAAGGGSDTGAGGRRGAGSGSGSGSEATTAGGRRRRVRRGRRWALAGTALVAVGAAGAALWLNGPADDVDPTDRPTVAGDPAPGDDPAPPEPREVEPWEVDLRDWGVQDAATEGFGCEPAPEQGVLCSAAGQFALLLNADGTERWRFNGPRTGLMGPNATVVGEHVLAQSDGGLAALDPASGEVRWEIDAPELGETLVVGDEALAFRNGDSTVRFYANDAPDPLGSWEVPGRYLTDLLGHGDRFLAVSREDESGQDPRVELLSAEGRPVWSTAATPPPEVPSLLRGIGMDEHAAYFEEWDVDLPVANAVWRLDLETREWARTEFPEPTEPRTVLAGGVLYASSTGGVLIAIDPTAGEVLWHRATGVEIASQPALADGVLHLSDGDGVLHRLSAEDGEPLDAGEPHPGTPGAGSDAWPPRPAVGEGVAFVPTMGNTLYAVPLGAAAE</sequence>
<dbReference type="Gene3D" id="2.130.10.10">
    <property type="entry name" value="YVTN repeat-like/Quinoprotein amine dehydrogenase"/>
    <property type="match status" value="2"/>
</dbReference>
<feature type="binding site" evidence="5">
    <location>
        <position position="51"/>
    </location>
    <ligand>
        <name>ATP</name>
        <dbReference type="ChEBI" id="CHEBI:30616"/>
    </ligand>
</feature>
<dbReference type="EMBL" id="VDLY02000027">
    <property type="protein sequence ID" value="KAB8158850.1"/>
    <property type="molecule type" value="Genomic_DNA"/>
</dbReference>
<organism evidence="8 9">
    <name type="scientific">Streptomyces mimosae</name>
    <dbReference type="NCBI Taxonomy" id="2586635"/>
    <lineage>
        <taxon>Bacteria</taxon>
        <taxon>Bacillati</taxon>
        <taxon>Actinomycetota</taxon>
        <taxon>Actinomycetes</taxon>
        <taxon>Kitasatosporales</taxon>
        <taxon>Streptomycetaceae</taxon>
        <taxon>Streptomyces</taxon>
    </lineage>
</organism>
<dbReference type="PROSITE" id="PS00108">
    <property type="entry name" value="PROTEIN_KINASE_ST"/>
    <property type="match status" value="1"/>
</dbReference>
<evidence type="ECO:0000259" key="7">
    <source>
        <dbReference type="PROSITE" id="PS50011"/>
    </source>
</evidence>
<dbReference type="PROSITE" id="PS50011">
    <property type="entry name" value="PROTEIN_KINASE_DOM"/>
    <property type="match status" value="1"/>
</dbReference>
<dbReference type="SUPFAM" id="SSF56112">
    <property type="entry name" value="Protein kinase-like (PK-like)"/>
    <property type="match status" value="1"/>
</dbReference>
<dbReference type="InterPro" id="IPR017441">
    <property type="entry name" value="Protein_kinase_ATP_BS"/>
</dbReference>
<keyword evidence="1" id="KW-0808">Transferase</keyword>
<evidence type="ECO:0000256" key="3">
    <source>
        <dbReference type="ARBA" id="ARBA00022777"/>
    </source>
</evidence>
<proteinExistence type="predicted"/>
<dbReference type="OrthoDB" id="9762169at2"/>
<keyword evidence="2 5" id="KW-0547">Nucleotide-binding</keyword>
<feature type="domain" description="Protein kinase" evidence="7">
    <location>
        <begin position="23"/>
        <end position="281"/>
    </location>
</feature>
<dbReference type="Gene3D" id="3.30.200.20">
    <property type="entry name" value="Phosphorylase Kinase, domain 1"/>
    <property type="match status" value="1"/>
</dbReference>
<feature type="region of interest" description="Disordered" evidence="6">
    <location>
        <begin position="692"/>
        <end position="716"/>
    </location>
</feature>
<dbReference type="SUPFAM" id="SSF50998">
    <property type="entry name" value="Quinoprotein alcohol dehydrogenase-like"/>
    <property type="match status" value="1"/>
</dbReference>
<dbReference type="InterPro" id="IPR000719">
    <property type="entry name" value="Prot_kinase_dom"/>
</dbReference>
<gene>
    <name evidence="8" type="ORF">FH607_029120</name>
</gene>
<dbReference type="RefSeq" id="WP_139675170.1">
    <property type="nucleotide sequence ID" value="NZ_VDLY02000027.1"/>
</dbReference>
<evidence type="ECO:0000313" key="8">
    <source>
        <dbReference type="EMBL" id="KAB8158850.1"/>
    </source>
</evidence>
<feature type="compositionally biased region" description="Gly residues" evidence="6">
    <location>
        <begin position="299"/>
        <end position="320"/>
    </location>
</feature>
<dbReference type="PANTHER" id="PTHR43289:SF34">
    <property type="entry name" value="SERINE_THREONINE-PROTEIN KINASE YBDM-RELATED"/>
    <property type="match status" value="1"/>
</dbReference>
<dbReference type="Pfam" id="PF13360">
    <property type="entry name" value="PQQ_2"/>
    <property type="match status" value="2"/>
</dbReference>
<dbReference type="Gene3D" id="1.10.510.10">
    <property type="entry name" value="Transferase(Phosphotransferase) domain 1"/>
    <property type="match status" value="1"/>
</dbReference>
<evidence type="ECO:0000256" key="6">
    <source>
        <dbReference type="SAM" id="MobiDB-lite"/>
    </source>
</evidence>
<dbReference type="CDD" id="cd14014">
    <property type="entry name" value="STKc_PknB_like"/>
    <property type="match status" value="1"/>
</dbReference>
<reference evidence="8" key="1">
    <citation type="submission" date="2019-10" db="EMBL/GenBank/DDBJ databases">
        <title>Nonomuraea sp. nov., isolated from Phyllanthus amarus.</title>
        <authorList>
            <person name="Klykleung N."/>
            <person name="Tanasupawat S."/>
        </authorList>
    </citation>
    <scope>NUCLEOTIDE SEQUENCE [LARGE SCALE GENOMIC DNA]</scope>
    <source>
        <strain evidence="8">3MP-10</strain>
    </source>
</reference>
<keyword evidence="3 8" id="KW-0418">Kinase</keyword>
<dbReference type="Pfam" id="PF00069">
    <property type="entry name" value="Pkinase"/>
    <property type="match status" value="1"/>
</dbReference>
<evidence type="ECO:0000256" key="1">
    <source>
        <dbReference type="ARBA" id="ARBA00022679"/>
    </source>
</evidence>
<accession>A0A5N5ZU52</accession>
<dbReference type="InterPro" id="IPR002372">
    <property type="entry name" value="PQQ_rpt_dom"/>
</dbReference>
<dbReference type="Proteomes" id="UP000314251">
    <property type="component" value="Unassembled WGS sequence"/>
</dbReference>
<dbReference type="GO" id="GO:0005524">
    <property type="term" value="F:ATP binding"/>
    <property type="evidence" value="ECO:0007669"/>
    <property type="project" value="UniProtKB-UniRule"/>
</dbReference>
<dbReference type="InterPro" id="IPR011047">
    <property type="entry name" value="Quinoprotein_ADH-like_sf"/>
</dbReference>
<protein>
    <submittedName>
        <fullName evidence="8">Protein kinase</fullName>
    </submittedName>
</protein>
<evidence type="ECO:0000256" key="4">
    <source>
        <dbReference type="ARBA" id="ARBA00022840"/>
    </source>
</evidence>
<dbReference type="SMART" id="SM00220">
    <property type="entry name" value="S_TKc"/>
    <property type="match status" value="1"/>
</dbReference>
<dbReference type="PROSITE" id="PS00107">
    <property type="entry name" value="PROTEIN_KINASE_ATP"/>
    <property type="match status" value="1"/>
</dbReference>
<dbReference type="GO" id="GO:0004674">
    <property type="term" value="F:protein serine/threonine kinase activity"/>
    <property type="evidence" value="ECO:0007669"/>
    <property type="project" value="TreeGrafter"/>
</dbReference>